<dbReference type="Proteomes" id="UP001515480">
    <property type="component" value="Unassembled WGS sequence"/>
</dbReference>
<protein>
    <submittedName>
        <fullName evidence="1">Uncharacterized protein</fullName>
    </submittedName>
</protein>
<evidence type="ECO:0000313" key="1">
    <source>
        <dbReference type="EMBL" id="KAL1515564.1"/>
    </source>
</evidence>
<comment type="caution">
    <text evidence="1">The sequence shown here is derived from an EMBL/GenBank/DDBJ whole genome shotgun (WGS) entry which is preliminary data.</text>
</comment>
<dbReference type="AlphaFoldDB" id="A0AB34J8E6"/>
<organism evidence="1 2">
    <name type="scientific">Prymnesium parvum</name>
    <name type="common">Toxic golden alga</name>
    <dbReference type="NCBI Taxonomy" id="97485"/>
    <lineage>
        <taxon>Eukaryota</taxon>
        <taxon>Haptista</taxon>
        <taxon>Haptophyta</taxon>
        <taxon>Prymnesiophyceae</taxon>
        <taxon>Prymnesiales</taxon>
        <taxon>Prymnesiaceae</taxon>
        <taxon>Prymnesium</taxon>
    </lineage>
</organism>
<keyword evidence="2" id="KW-1185">Reference proteome</keyword>
<gene>
    <name evidence="1" type="ORF">AB1Y20_002184</name>
</gene>
<proteinExistence type="predicted"/>
<evidence type="ECO:0000313" key="2">
    <source>
        <dbReference type="Proteomes" id="UP001515480"/>
    </source>
</evidence>
<accession>A0AB34J8E6</accession>
<dbReference type="EMBL" id="JBGBPQ010000011">
    <property type="protein sequence ID" value="KAL1515564.1"/>
    <property type="molecule type" value="Genomic_DNA"/>
</dbReference>
<sequence length="503" mass="55633">MLNGQPLPRVPPGVRKPCPLRSFTLAARSYRPSPTDRGWRAPASERSLPPPSFFLLPGGGCNSSDVRQAMRRALSGRPSQEVLPVALSQYLADLQLLDEIERHPRRTADADAAAWHFVGAAPTTSQYVAMLGLLGGQEGHAVRMGRLAGCLAKHRAQQARLPAGRRKPLYINIPTLDLESATSPSVMRELLLHDRTVAPVCLGVFDRSSAESGHRNKRYRALLNHSLVLPHVASPRLARAARRCALRAAADCAANASAPREGSIFHGDFGRFDFGARSAMRHMCAYMRTPCSLVSRMDMNRGVQGTKMPTIGRDGVASPSAAHHAEQLVTAHTSRAMLGASLCFNPQGDIKSSRRLFDALAAACAPVTIKAIGNSMREVLLANVPFHHSVDWREISFWYAPRGPTREEEPGTLRNLRCREEEAEWIDQIHDDRALVDRVRRNGQAAFLATMDLEFNPRGVVDALLQELPYVLDDYGIQLPARYMMRPDERIGEVRGETFYNYK</sequence>
<name>A0AB34J8E6_PRYPA</name>
<reference evidence="1 2" key="1">
    <citation type="journal article" date="2024" name="Science">
        <title>Giant polyketide synthase enzymes in the biosynthesis of giant marine polyether toxins.</title>
        <authorList>
            <person name="Fallon T.R."/>
            <person name="Shende V.V."/>
            <person name="Wierzbicki I.H."/>
            <person name="Pendleton A.L."/>
            <person name="Watervoot N.F."/>
            <person name="Auber R.P."/>
            <person name="Gonzalez D.J."/>
            <person name="Wisecaver J.H."/>
            <person name="Moore B.S."/>
        </authorList>
    </citation>
    <scope>NUCLEOTIDE SEQUENCE [LARGE SCALE GENOMIC DNA]</scope>
    <source>
        <strain evidence="1 2">12B1</strain>
    </source>
</reference>